<feature type="domain" description="HPr" evidence="1">
    <location>
        <begin position="21"/>
        <end position="81"/>
    </location>
</feature>
<dbReference type="EMBL" id="LWBR01000011">
    <property type="protein sequence ID" value="KZN97332.1"/>
    <property type="molecule type" value="Genomic_DNA"/>
</dbReference>
<dbReference type="KEGG" id="apak:AP3564_10000"/>
<dbReference type="GeneID" id="301125372"/>
<dbReference type="Pfam" id="PF00381">
    <property type="entry name" value="PTS-HPr"/>
    <property type="match status" value="1"/>
</dbReference>
<evidence type="ECO:0000313" key="2">
    <source>
        <dbReference type="EMBL" id="ASS90507.1"/>
    </source>
</evidence>
<dbReference type="InterPro" id="IPR035895">
    <property type="entry name" value="HPr-like_sf"/>
</dbReference>
<dbReference type="InterPro" id="IPR000032">
    <property type="entry name" value="HPr-like"/>
</dbReference>
<sequence>MKKHEISVYLTKEMEPEYVISLVHEAIKFNSYILFQTKKLQLNAKSVLSMLGFSAFLEGHVVISAEGEDSLEAVKNLQDFLSPKCSKATSLA</sequence>
<dbReference type="SUPFAM" id="SSF55594">
    <property type="entry name" value="HPr-like"/>
    <property type="match status" value="1"/>
</dbReference>
<keyword evidence="4" id="KW-1185">Reference proteome</keyword>
<protein>
    <recommendedName>
        <fullName evidence="1">HPr domain-containing protein</fullName>
    </recommendedName>
</protein>
<organism evidence="3 4">
    <name type="scientific">Aeribacillus pallidus</name>
    <dbReference type="NCBI Taxonomy" id="33936"/>
    <lineage>
        <taxon>Bacteria</taxon>
        <taxon>Bacillati</taxon>
        <taxon>Bacillota</taxon>
        <taxon>Bacilli</taxon>
        <taxon>Bacillales</taxon>
        <taxon>Bacillaceae</taxon>
        <taxon>Aeribacillus</taxon>
    </lineage>
</organism>
<dbReference type="Gene3D" id="3.30.1340.10">
    <property type="entry name" value="HPr-like"/>
    <property type="match status" value="1"/>
</dbReference>
<dbReference type="Proteomes" id="UP000076476">
    <property type="component" value="Unassembled WGS sequence"/>
</dbReference>
<evidence type="ECO:0000313" key="3">
    <source>
        <dbReference type="EMBL" id="KZN97332.1"/>
    </source>
</evidence>
<dbReference type="RefSeq" id="WP_063387027.1">
    <property type="nucleotide sequence ID" value="NZ_CP017703.1"/>
</dbReference>
<evidence type="ECO:0000313" key="4">
    <source>
        <dbReference type="Proteomes" id="UP000076476"/>
    </source>
</evidence>
<evidence type="ECO:0000259" key="1">
    <source>
        <dbReference type="Pfam" id="PF00381"/>
    </source>
</evidence>
<dbReference type="AlphaFoldDB" id="A0A165YQ42"/>
<proteinExistence type="predicted"/>
<reference evidence="3 4" key="1">
    <citation type="submission" date="2016-04" db="EMBL/GenBank/DDBJ databases">
        <title>Draft genome sequence of Aeribacillus pallidus 8m3 from petroleum reservoir.</title>
        <authorList>
            <person name="Poltaraus A.B."/>
            <person name="Nazina T.N."/>
            <person name="Tourova T.P."/>
            <person name="Malakho S.M."/>
            <person name="Korshunova A.V."/>
            <person name="Sokolova D.S."/>
        </authorList>
    </citation>
    <scope>NUCLEOTIDE SEQUENCE [LARGE SCALE GENOMIC DNA]</scope>
    <source>
        <strain evidence="3 4">8m3</strain>
    </source>
</reference>
<dbReference type="STRING" id="33936.AZI98_04090"/>
<evidence type="ECO:0000313" key="5">
    <source>
        <dbReference type="Proteomes" id="UP000214606"/>
    </source>
</evidence>
<accession>A0A165YQ42</accession>
<reference evidence="2 5" key="2">
    <citation type="submission" date="2016-10" db="EMBL/GenBank/DDBJ databases">
        <title>The whole genome sequencing and assembly of Aeribacillus pallidus KCTC3564 strain.</title>
        <authorList>
            <person name="Lee Y.-J."/>
            <person name="Park M.-K."/>
            <person name="Yi H."/>
            <person name="Bahn Y.-S."/>
            <person name="Kim J.F."/>
            <person name="Lee D.-W."/>
        </authorList>
    </citation>
    <scope>NUCLEOTIDE SEQUENCE [LARGE SCALE GENOMIC DNA]</scope>
    <source>
        <strain evidence="2 5">KCTC3564</strain>
    </source>
</reference>
<dbReference type="Proteomes" id="UP000214606">
    <property type="component" value="Chromosome"/>
</dbReference>
<gene>
    <name evidence="2" type="ORF">AP3564_10000</name>
    <name evidence="3" type="ORF">AZI98_04090</name>
</gene>
<accession>A0A164A9M9</accession>
<dbReference type="OrthoDB" id="2884787at2"/>
<name>A0A165YQ42_9BACI</name>
<dbReference type="EMBL" id="CP017703">
    <property type="protein sequence ID" value="ASS90507.1"/>
    <property type="molecule type" value="Genomic_DNA"/>
</dbReference>